<evidence type="ECO:0000256" key="9">
    <source>
        <dbReference type="ARBA" id="ARBA00022989"/>
    </source>
</evidence>
<dbReference type="EMBL" id="NVQR01000053">
    <property type="protein sequence ID" value="PCH61870.1"/>
    <property type="molecule type" value="Genomic_DNA"/>
</dbReference>
<organism evidence="16 17">
    <name type="scientific">SAR86 cluster bacterium</name>
    <dbReference type="NCBI Taxonomy" id="2030880"/>
    <lineage>
        <taxon>Bacteria</taxon>
        <taxon>Pseudomonadati</taxon>
        <taxon>Pseudomonadota</taxon>
        <taxon>Gammaproteobacteria</taxon>
        <taxon>SAR86 cluster</taxon>
    </lineage>
</organism>
<gene>
    <name evidence="16" type="ORF">COC19_03840</name>
</gene>
<keyword evidence="7 12" id="KW-0132">Cell division</keyword>
<dbReference type="Pfam" id="PF18075">
    <property type="entry name" value="FtsX_ECD"/>
    <property type="match status" value="1"/>
</dbReference>
<dbReference type="Proteomes" id="UP000218172">
    <property type="component" value="Unassembled WGS sequence"/>
</dbReference>
<dbReference type="InterPro" id="IPR047590">
    <property type="entry name" value="FtsX_proteobact-type"/>
</dbReference>
<evidence type="ECO:0000256" key="4">
    <source>
        <dbReference type="ARBA" id="ARBA00021907"/>
    </source>
</evidence>
<dbReference type="PANTHER" id="PTHR47755">
    <property type="entry name" value="CELL DIVISION PROTEIN FTSX"/>
    <property type="match status" value="1"/>
</dbReference>
<dbReference type="GO" id="GO:0005886">
    <property type="term" value="C:plasma membrane"/>
    <property type="evidence" value="ECO:0007669"/>
    <property type="project" value="UniProtKB-SubCell"/>
</dbReference>
<feature type="transmembrane region" description="Helical" evidence="13">
    <location>
        <begin position="207"/>
        <end position="227"/>
    </location>
</feature>
<feature type="domain" description="ABC3 transporter permease C-terminal" evidence="14">
    <location>
        <begin position="211"/>
        <end position="326"/>
    </location>
</feature>
<dbReference type="PIRSF" id="PIRSF003097">
    <property type="entry name" value="FtsX"/>
    <property type="match status" value="1"/>
</dbReference>
<comment type="caution">
    <text evidence="16">The sequence shown here is derived from an EMBL/GenBank/DDBJ whole genome shotgun (WGS) entry which is preliminary data.</text>
</comment>
<dbReference type="GO" id="GO:0032153">
    <property type="term" value="C:cell division site"/>
    <property type="evidence" value="ECO:0007669"/>
    <property type="project" value="TreeGrafter"/>
</dbReference>
<feature type="transmembrane region" description="Helical" evidence="13">
    <location>
        <begin position="260"/>
        <end position="281"/>
    </location>
</feature>
<comment type="function">
    <text evidence="12">Part of the ABC transporter FtsEX involved in cellular division.</text>
</comment>
<evidence type="ECO:0000259" key="14">
    <source>
        <dbReference type="Pfam" id="PF02687"/>
    </source>
</evidence>
<feature type="transmembrane region" description="Helical" evidence="13">
    <location>
        <begin position="301"/>
        <end position="323"/>
    </location>
</feature>
<dbReference type="NCBIfam" id="TIGR00439">
    <property type="entry name" value="FtsX_Gneg"/>
    <property type="match status" value="1"/>
</dbReference>
<proteinExistence type="inferred from homology"/>
<evidence type="ECO:0000256" key="7">
    <source>
        <dbReference type="ARBA" id="ARBA00022618"/>
    </source>
</evidence>
<evidence type="ECO:0000256" key="2">
    <source>
        <dbReference type="ARBA" id="ARBA00007379"/>
    </source>
</evidence>
<dbReference type="GO" id="GO:0051301">
    <property type="term" value="P:cell division"/>
    <property type="evidence" value="ECO:0007669"/>
    <property type="project" value="UniProtKB-KW"/>
</dbReference>
<name>A0A2A4MPU2_9GAMM</name>
<evidence type="ECO:0000256" key="12">
    <source>
        <dbReference type="PIRNR" id="PIRNR003097"/>
    </source>
</evidence>
<feature type="domain" description="FtsX extracellular" evidence="15">
    <location>
        <begin position="95"/>
        <end position="185"/>
    </location>
</feature>
<feature type="transmembrane region" description="Helical" evidence="13">
    <location>
        <begin position="57"/>
        <end position="79"/>
    </location>
</feature>
<evidence type="ECO:0000256" key="5">
    <source>
        <dbReference type="ARBA" id="ARBA00022475"/>
    </source>
</evidence>
<keyword evidence="11 12" id="KW-0131">Cell cycle</keyword>
<keyword evidence="10 12" id="KW-0472">Membrane</keyword>
<evidence type="ECO:0000256" key="13">
    <source>
        <dbReference type="SAM" id="Phobius"/>
    </source>
</evidence>
<reference evidence="17" key="1">
    <citation type="submission" date="2017-08" db="EMBL/GenBank/DDBJ databases">
        <title>A dynamic microbial community with high functional redundancy inhabits the cold, oxic subseafloor aquifer.</title>
        <authorList>
            <person name="Tully B.J."/>
            <person name="Wheat C.G."/>
            <person name="Glazer B.T."/>
            <person name="Huber J.A."/>
        </authorList>
    </citation>
    <scope>NUCLEOTIDE SEQUENCE [LARGE SCALE GENOMIC DNA]</scope>
</reference>
<protein>
    <recommendedName>
        <fullName evidence="4 12">Cell division protein FtsX</fullName>
    </recommendedName>
</protein>
<sequence length="334" mass="36615">MRGIYLAVPLYREMAKMAGKAFSKTSQLKPSKRWSDLRDEHLRIAKNSLRKLQASPLSSLMTCTVIAIALLLPAMLYALNTNLAGLLSQFRSSSQITLYLQEEVTENKGIELSEDLLTRLGIESSQYISKSAALALFSARSGLGDLISALDDNPLPAAIVIIPSSADNEVVNDLYMQLQDLVEVELAQLDSQWLQRLSSIVNLVNNLSQTLGVIISLAVIFLVGNTIKLHIEGRRDEIRVIKLVGGTDQFVTRPFLYTGFFYGLAGGVIACLLQFLLLLSFSGALNRLLSLYDTDFVLQGFSLLGFIVLLTAGAALGWFGALLSSWLNLRSINP</sequence>
<comment type="subcellular location">
    <subcellularLocation>
        <location evidence="1">Cell inner membrane</location>
        <topology evidence="1">Multi-pass membrane protein</topology>
    </subcellularLocation>
</comment>
<keyword evidence="8 13" id="KW-0812">Transmembrane</keyword>
<accession>A0A2A4MPU2</accession>
<dbReference type="Gene3D" id="3.30.70.3040">
    <property type="match status" value="1"/>
</dbReference>
<keyword evidence="9 13" id="KW-1133">Transmembrane helix</keyword>
<evidence type="ECO:0000313" key="16">
    <source>
        <dbReference type="EMBL" id="PCH61870.1"/>
    </source>
</evidence>
<keyword evidence="6 12" id="KW-0997">Cell inner membrane</keyword>
<dbReference type="InterPro" id="IPR004513">
    <property type="entry name" value="FtsX"/>
</dbReference>
<evidence type="ECO:0000259" key="15">
    <source>
        <dbReference type="Pfam" id="PF18075"/>
    </source>
</evidence>
<evidence type="ECO:0000256" key="10">
    <source>
        <dbReference type="ARBA" id="ARBA00023136"/>
    </source>
</evidence>
<evidence type="ECO:0000256" key="6">
    <source>
        <dbReference type="ARBA" id="ARBA00022519"/>
    </source>
</evidence>
<dbReference type="InterPro" id="IPR003838">
    <property type="entry name" value="ABC3_permease_C"/>
</dbReference>
<keyword evidence="5 12" id="KW-1003">Cell membrane</keyword>
<evidence type="ECO:0000256" key="8">
    <source>
        <dbReference type="ARBA" id="ARBA00022692"/>
    </source>
</evidence>
<evidence type="ECO:0000256" key="3">
    <source>
        <dbReference type="ARBA" id="ARBA00011160"/>
    </source>
</evidence>
<dbReference type="AlphaFoldDB" id="A0A2A4MPU2"/>
<comment type="similarity">
    <text evidence="2 12">Belongs to the ABC-4 integral membrane protein family. FtsX subfamily.</text>
</comment>
<evidence type="ECO:0000313" key="17">
    <source>
        <dbReference type="Proteomes" id="UP000218172"/>
    </source>
</evidence>
<dbReference type="Pfam" id="PF02687">
    <property type="entry name" value="FtsX"/>
    <property type="match status" value="1"/>
</dbReference>
<evidence type="ECO:0000256" key="11">
    <source>
        <dbReference type="ARBA" id="ARBA00023306"/>
    </source>
</evidence>
<dbReference type="PANTHER" id="PTHR47755:SF1">
    <property type="entry name" value="CELL DIVISION PROTEIN FTSX"/>
    <property type="match status" value="1"/>
</dbReference>
<evidence type="ECO:0000256" key="1">
    <source>
        <dbReference type="ARBA" id="ARBA00004429"/>
    </source>
</evidence>
<comment type="subunit">
    <text evidence="3">Forms a membrane-associated complex with FtsE.</text>
</comment>
<dbReference type="InterPro" id="IPR040690">
    <property type="entry name" value="FtsX_ECD"/>
</dbReference>